<proteinExistence type="predicted"/>
<dbReference type="EMBL" id="FORY01000008">
    <property type="protein sequence ID" value="SFJ69694.1"/>
    <property type="molecule type" value="Genomic_DNA"/>
</dbReference>
<evidence type="ECO:0000313" key="3">
    <source>
        <dbReference type="Proteomes" id="UP000183299"/>
    </source>
</evidence>
<name>A0A1I3TEU0_9RHOB</name>
<protein>
    <recommendedName>
        <fullName evidence="4">Porin</fullName>
    </recommendedName>
</protein>
<evidence type="ECO:0000256" key="1">
    <source>
        <dbReference type="SAM" id="SignalP"/>
    </source>
</evidence>
<gene>
    <name evidence="2" type="ORF">SAMN04488138_108108</name>
</gene>
<accession>A0A1I3TEU0</accession>
<organism evidence="2 3">
    <name type="scientific">Celeribacter halophilus</name>
    <dbReference type="NCBI Taxonomy" id="576117"/>
    <lineage>
        <taxon>Bacteria</taxon>
        <taxon>Pseudomonadati</taxon>
        <taxon>Pseudomonadota</taxon>
        <taxon>Alphaproteobacteria</taxon>
        <taxon>Rhodobacterales</taxon>
        <taxon>Roseobacteraceae</taxon>
        <taxon>Celeribacter</taxon>
    </lineage>
</organism>
<dbReference type="InterPro" id="IPR023614">
    <property type="entry name" value="Porin_dom_sf"/>
</dbReference>
<evidence type="ECO:0000313" key="2">
    <source>
        <dbReference type="EMBL" id="SFJ69694.1"/>
    </source>
</evidence>
<dbReference type="SUPFAM" id="SSF56935">
    <property type="entry name" value="Porins"/>
    <property type="match status" value="1"/>
</dbReference>
<feature type="chain" id="PRO_5010378164" description="Porin" evidence="1">
    <location>
        <begin position="23"/>
        <end position="289"/>
    </location>
</feature>
<dbReference type="GeneID" id="98665445"/>
<keyword evidence="3" id="KW-1185">Reference proteome</keyword>
<dbReference type="STRING" id="576117.SAMN04488138_108108"/>
<dbReference type="AlphaFoldDB" id="A0A1I3TEU0"/>
<dbReference type="OrthoDB" id="7871034at2"/>
<sequence>MSKTEKLSLALAMITAAGAAAADGVTYSKAEASYFNIEETDITSLNGDIDYVAGQLSFTGSADLVSLEGGDASVVRGTAGYAIVPGMTVYGLLSVINAEGGDDDTSYGLGAEYQTGDYGIALQYETFDDADVDSLSLAGFYGFGASTVYGFANNLDDDTSDFTSYALGYKYDVAAFEVNVATAWFEGGFDTGLTAIGGEYNATQDFTVLASVVSANEDYLDDGVLTIGGRYALNDSTSLEANYGTAFGDIDGDGFSLALTFETGARRLRVMDQVEDFASDTTPLFDILN</sequence>
<dbReference type="Gene3D" id="2.40.160.10">
    <property type="entry name" value="Porin"/>
    <property type="match status" value="1"/>
</dbReference>
<evidence type="ECO:0008006" key="4">
    <source>
        <dbReference type="Google" id="ProtNLM"/>
    </source>
</evidence>
<dbReference type="RefSeq" id="WP_066599992.1">
    <property type="nucleotide sequence ID" value="NZ_FORY01000008.1"/>
</dbReference>
<keyword evidence="1" id="KW-0732">Signal</keyword>
<feature type="signal peptide" evidence="1">
    <location>
        <begin position="1"/>
        <end position="22"/>
    </location>
</feature>
<reference evidence="2 3" key="1">
    <citation type="submission" date="2016-10" db="EMBL/GenBank/DDBJ databases">
        <authorList>
            <person name="de Groot N.N."/>
        </authorList>
    </citation>
    <scope>NUCLEOTIDE SEQUENCE [LARGE SCALE GENOMIC DNA]</scope>
    <source>
        <strain evidence="2 3">CGMCC 1.8891</strain>
    </source>
</reference>
<dbReference type="Proteomes" id="UP000183299">
    <property type="component" value="Unassembled WGS sequence"/>
</dbReference>